<reference evidence="1 2" key="1">
    <citation type="submission" date="2018-04" db="EMBL/GenBank/DDBJ databases">
        <title>Chitinophaga fuyangensis sp. nov., isolated from soil in a chemical factory.</title>
        <authorList>
            <person name="Chen K."/>
        </authorList>
    </citation>
    <scope>NUCLEOTIDE SEQUENCE [LARGE SCALE GENOMIC DNA]</scope>
    <source>
        <strain evidence="1 2">LY-1</strain>
    </source>
</reference>
<proteinExistence type="predicted"/>
<dbReference type="RefSeq" id="WP_108684893.1">
    <property type="nucleotide sequence ID" value="NZ_QCYK01000001.1"/>
</dbReference>
<organism evidence="1 2">
    <name type="scientific">Chitinophaga parva</name>
    <dbReference type="NCBI Taxonomy" id="2169414"/>
    <lineage>
        <taxon>Bacteria</taxon>
        <taxon>Pseudomonadati</taxon>
        <taxon>Bacteroidota</taxon>
        <taxon>Chitinophagia</taxon>
        <taxon>Chitinophagales</taxon>
        <taxon>Chitinophagaceae</taxon>
        <taxon>Chitinophaga</taxon>
    </lineage>
</organism>
<accession>A0A2T7BKQ7</accession>
<keyword evidence="2" id="KW-1185">Reference proteome</keyword>
<protein>
    <submittedName>
        <fullName evidence="1">Uncharacterized protein</fullName>
    </submittedName>
</protein>
<dbReference type="EMBL" id="QCYK01000001">
    <property type="protein sequence ID" value="PUZ28255.1"/>
    <property type="molecule type" value="Genomic_DNA"/>
</dbReference>
<sequence length="77" mass="9296">MQDNDELNPLQDIHKHLVAMSALFRQRVCEECNWSAPTFYRKMREKENKFSNAERDKILAVMQQITHEATNYFKRYS</sequence>
<evidence type="ECO:0000313" key="2">
    <source>
        <dbReference type="Proteomes" id="UP000244450"/>
    </source>
</evidence>
<dbReference type="OrthoDB" id="672834at2"/>
<evidence type="ECO:0000313" key="1">
    <source>
        <dbReference type="EMBL" id="PUZ28255.1"/>
    </source>
</evidence>
<name>A0A2T7BKQ7_9BACT</name>
<dbReference type="AlphaFoldDB" id="A0A2T7BKQ7"/>
<dbReference type="Proteomes" id="UP000244450">
    <property type="component" value="Unassembled WGS sequence"/>
</dbReference>
<comment type="caution">
    <text evidence="1">The sequence shown here is derived from an EMBL/GenBank/DDBJ whole genome shotgun (WGS) entry which is preliminary data.</text>
</comment>
<gene>
    <name evidence="1" type="ORF">DCC81_01860</name>
</gene>